<evidence type="ECO:0000313" key="3">
    <source>
        <dbReference type="RefSeq" id="XP_022310891.1"/>
    </source>
</evidence>
<dbReference type="InterPro" id="IPR016186">
    <property type="entry name" value="C-type_lectin-like/link_sf"/>
</dbReference>
<keyword evidence="1" id="KW-1133">Transmembrane helix</keyword>
<dbReference type="GeneID" id="111116195"/>
<dbReference type="SUPFAM" id="SSF56436">
    <property type="entry name" value="C-type lectin-like"/>
    <property type="match status" value="1"/>
</dbReference>
<dbReference type="Gene3D" id="3.10.100.10">
    <property type="entry name" value="Mannose-Binding Protein A, subunit A"/>
    <property type="match status" value="1"/>
</dbReference>
<accession>A0A8B8C7V4</accession>
<keyword evidence="1" id="KW-0472">Membrane</keyword>
<dbReference type="InterPro" id="IPR016187">
    <property type="entry name" value="CTDL_fold"/>
</dbReference>
<dbReference type="OrthoDB" id="7357196at2759"/>
<dbReference type="Proteomes" id="UP000694844">
    <property type="component" value="Chromosome 10"/>
</dbReference>
<sequence>MSPQKGRGDRIIQWQIVFLLTSGFVLNITAISTNNRILLGTLLAGSALATSVYGDKHFSEFELALLTTAALILIFPRPQSESAVNTCTAPGYTDDTVMGCYRLYTNIEPLTKEEAVKQCAGDGGRLVLIKSETEAKAFQKMLLENKVILSYMQGKRTSVGAPWTDESGNPLPYLASGIVNNNNPNSNALILVTNPEIKFMAVDAQYRVDADVLCQI</sequence>
<keyword evidence="1" id="KW-0812">Transmembrane</keyword>
<name>A0A8B8C7V4_CRAVI</name>
<dbReference type="AlphaFoldDB" id="A0A8B8C7V4"/>
<evidence type="ECO:0000313" key="2">
    <source>
        <dbReference type="Proteomes" id="UP000694844"/>
    </source>
</evidence>
<reference evidence="3" key="1">
    <citation type="submission" date="2025-08" db="UniProtKB">
        <authorList>
            <consortium name="RefSeq"/>
        </authorList>
    </citation>
    <scope>IDENTIFICATION</scope>
    <source>
        <tissue evidence="3">Whole sample</tissue>
    </source>
</reference>
<feature type="transmembrane region" description="Helical" evidence="1">
    <location>
        <begin position="12"/>
        <end position="31"/>
    </location>
</feature>
<dbReference type="RefSeq" id="XP_022310891.1">
    <property type="nucleotide sequence ID" value="XM_022455183.1"/>
</dbReference>
<proteinExistence type="predicted"/>
<dbReference type="KEGG" id="cvn:111116195"/>
<protein>
    <submittedName>
        <fullName evidence="3">Uncharacterized protein LOC111116195</fullName>
    </submittedName>
</protein>
<keyword evidence="2" id="KW-1185">Reference proteome</keyword>
<organism evidence="2 3">
    <name type="scientific">Crassostrea virginica</name>
    <name type="common">Eastern oyster</name>
    <dbReference type="NCBI Taxonomy" id="6565"/>
    <lineage>
        <taxon>Eukaryota</taxon>
        <taxon>Metazoa</taxon>
        <taxon>Spiralia</taxon>
        <taxon>Lophotrochozoa</taxon>
        <taxon>Mollusca</taxon>
        <taxon>Bivalvia</taxon>
        <taxon>Autobranchia</taxon>
        <taxon>Pteriomorphia</taxon>
        <taxon>Ostreida</taxon>
        <taxon>Ostreoidea</taxon>
        <taxon>Ostreidae</taxon>
        <taxon>Crassostrea</taxon>
    </lineage>
</organism>
<evidence type="ECO:0000256" key="1">
    <source>
        <dbReference type="SAM" id="Phobius"/>
    </source>
</evidence>
<gene>
    <name evidence="3" type="primary">LOC111116195</name>
</gene>